<protein>
    <submittedName>
        <fullName evidence="1">Uncharacterized protein</fullName>
    </submittedName>
</protein>
<dbReference type="EMBL" id="BART01041583">
    <property type="protein sequence ID" value="GAH27201.1"/>
    <property type="molecule type" value="Genomic_DNA"/>
</dbReference>
<evidence type="ECO:0000313" key="1">
    <source>
        <dbReference type="EMBL" id="GAH27201.1"/>
    </source>
</evidence>
<gene>
    <name evidence="1" type="ORF">S01H4_66807</name>
</gene>
<dbReference type="AlphaFoldDB" id="X1E1Q0"/>
<accession>X1E1Q0</accession>
<comment type="caution">
    <text evidence="1">The sequence shown here is derived from an EMBL/GenBank/DDBJ whole genome shotgun (WGS) entry which is preliminary data.</text>
</comment>
<proteinExistence type="predicted"/>
<name>X1E1Q0_9ZZZZ</name>
<organism evidence="1">
    <name type="scientific">marine sediment metagenome</name>
    <dbReference type="NCBI Taxonomy" id="412755"/>
    <lineage>
        <taxon>unclassified sequences</taxon>
        <taxon>metagenomes</taxon>
        <taxon>ecological metagenomes</taxon>
    </lineage>
</organism>
<reference evidence="1" key="1">
    <citation type="journal article" date="2014" name="Front. Microbiol.">
        <title>High frequency of phylogenetically diverse reductive dehalogenase-homologous genes in deep subseafloor sedimentary metagenomes.</title>
        <authorList>
            <person name="Kawai M."/>
            <person name="Futagami T."/>
            <person name="Toyoda A."/>
            <person name="Takaki Y."/>
            <person name="Nishi S."/>
            <person name="Hori S."/>
            <person name="Arai W."/>
            <person name="Tsubouchi T."/>
            <person name="Morono Y."/>
            <person name="Uchiyama I."/>
            <person name="Ito T."/>
            <person name="Fujiyama A."/>
            <person name="Inagaki F."/>
            <person name="Takami H."/>
        </authorList>
    </citation>
    <scope>NUCLEOTIDE SEQUENCE</scope>
    <source>
        <strain evidence="1">Expedition CK06-06</strain>
    </source>
</reference>
<feature type="non-terminal residue" evidence="1">
    <location>
        <position position="1"/>
    </location>
</feature>
<sequence length="43" mass="4735">CGAGRYNKSGWAGDREGVFTGKAKKWELAGKTYMDFPASCSRF</sequence>